<gene>
    <name evidence="2" type="ORF">SAMN02927921_03919</name>
</gene>
<dbReference type="STRING" id="1150368.SAMN02927921_03919"/>
<keyword evidence="3" id="KW-1185">Reference proteome</keyword>
<accession>A0A1K1RRK4</accession>
<evidence type="ECO:0008006" key="4">
    <source>
        <dbReference type="Google" id="ProtNLM"/>
    </source>
</evidence>
<organism evidence="2 3">
    <name type="scientific">Sinomicrobium oceani</name>
    <dbReference type="NCBI Taxonomy" id="1150368"/>
    <lineage>
        <taxon>Bacteria</taxon>
        <taxon>Pseudomonadati</taxon>
        <taxon>Bacteroidota</taxon>
        <taxon>Flavobacteriia</taxon>
        <taxon>Flavobacteriales</taxon>
        <taxon>Flavobacteriaceae</taxon>
        <taxon>Sinomicrobium</taxon>
    </lineage>
</organism>
<evidence type="ECO:0000313" key="2">
    <source>
        <dbReference type="EMBL" id="SFW74713.1"/>
    </source>
</evidence>
<dbReference type="PROSITE" id="PS51257">
    <property type="entry name" value="PROKAR_LIPOPROTEIN"/>
    <property type="match status" value="1"/>
</dbReference>
<reference evidence="2 3" key="1">
    <citation type="submission" date="2016-11" db="EMBL/GenBank/DDBJ databases">
        <authorList>
            <person name="Jaros S."/>
            <person name="Januszkiewicz K."/>
            <person name="Wedrychowicz H."/>
        </authorList>
    </citation>
    <scope>NUCLEOTIDE SEQUENCE [LARGE SCALE GENOMIC DNA]</scope>
    <source>
        <strain evidence="2 3">CGMCC 1.12145</strain>
    </source>
</reference>
<dbReference type="Proteomes" id="UP000182248">
    <property type="component" value="Unassembled WGS sequence"/>
</dbReference>
<dbReference type="AlphaFoldDB" id="A0A1K1RRK4"/>
<name>A0A1K1RRK4_9FLAO</name>
<dbReference type="EMBL" id="FPJE01000033">
    <property type="protein sequence ID" value="SFW74713.1"/>
    <property type="molecule type" value="Genomic_DNA"/>
</dbReference>
<keyword evidence="1" id="KW-0732">Signal</keyword>
<proteinExistence type="predicted"/>
<evidence type="ECO:0000313" key="3">
    <source>
        <dbReference type="Proteomes" id="UP000182248"/>
    </source>
</evidence>
<protein>
    <recommendedName>
        <fullName evidence="4">DUF4367 domain-containing protein</fullName>
    </recommendedName>
</protein>
<sequence>MKNVKKPLIIMAMAAFALTGCTDSDEGIIPEEIPFVPPTAEAFAGLRAVAMENRLQTTSFNAEDGVVFTSEKGVLLTISGGCIMDTNGDPVTGEVQLDYMEIFEKGNMMVTNKPTMGVTPEGDKALLVSGGEFYVMVTQDGEELQSYCAIQMTVPPDLTGGIDEDMTFWTGAIDDDGNLAWNQKERNDDEGGVFIDHNQYFVISNQFGWTNVDRFFSDARPKTTLQVEVPEGFDAQNCAVYLSYDGEENALAQLDTYDENTGRFSEHYGQIPVGLEMHIIFVTEENDEWRYAIQGVTVAAGDIYSFDLEETATASEEEVIQIIAQLP</sequence>
<feature type="chain" id="PRO_5013244666" description="DUF4367 domain-containing protein" evidence="1">
    <location>
        <begin position="18"/>
        <end position="327"/>
    </location>
</feature>
<dbReference type="RefSeq" id="WP_072319153.1">
    <property type="nucleotide sequence ID" value="NZ_FPJE01000033.1"/>
</dbReference>
<feature type="signal peptide" evidence="1">
    <location>
        <begin position="1"/>
        <end position="17"/>
    </location>
</feature>
<evidence type="ECO:0000256" key="1">
    <source>
        <dbReference type="SAM" id="SignalP"/>
    </source>
</evidence>